<dbReference type="Pfam" id="PF00892">
    <property type="entry name" value="EamA"/>
    <property type="match status" value="2"/>
</dbReference>
<dbReference type="Proteomes" id="UP000759131">
    <property type="component" value="Unassembled WGS sequence"/>
</dbReference>
<dbReference type="SUPFAM" id="SSF103481">
    <property type="entry name" value="Multidrug resistance efflux transporter EmrE"/>
    <property type="match status" value="2"/>
</dbReference>
<gene>
    <name evidence="7" type="ORF">OSB1V03_LOCUS477</name>
</gene>
<feature type="transmembrane region" description="Helical" evidence="5">
    <location>
        <begin position="170"/>
        <end position="191"/>
    </location>
</feature>
<sequence>MWYSYKKNDQVNNDLLEPTLVDTQIDNNVENVIENVRLLNNHETIKITITTDNEKPGTENSGGGVEPPVVKADICDSLARRVPAFGLLLVFGFQFLLYTTTCLIYKYPLTPAINQRVTLAYRCLTGTLSFSVLYIAYRLMPLADATTLRFTTPVFVAVFAYFILGDKLTMVQLGTGVCTLAGVVVIAKPVFLFGEEDGNGAEPAKHENRILGTLLATLSAASAAMTAIMLRRLKGTPVAVVIVWYSATRLTVPEGWLAWTLLAGVGACGACEQFFITNALRYESPSPVCIVRTFTIVLSFMWEVTLLREPIEWTSVLGACMCSSCVVVLALFKWRQESPDLFANMWQRLTCGPTGAKGSDTDADQ</sequence>
<accession>A0A7R9PTE1</accession>
<evidence type="ECO:0000313" key="8">
    <source>
        <dbReference type="Proteomes" id="UP000759131"/>
    </source>
</evidence>
<evidence type="ECO:0000256" key="2">
    <source>
        <dbReference type="ARBA" id="ARBA00022692"/>
    </source>
</evidence>
<feature type="transmembrane region" description="Helical" evidence="5">
    <location>
        <begin position="211"/>
        <end position="230"/>
    </location>
</feature>
<feature type="transmembrane region" description="Helical" evidence="5">
    <location>
        <begin position="147"/>
        <end position="164"/>
    </location>
</feature>
<name>A0A7R9PTE1_9ACAR</name>
<evidence type="ECO:0000313" key="7">
    <source>
        <dbReference type="EMBL" id="CAD7619981.1"/>
    </source>
</evidence>
<keyword evidence="3 5" id="KW-1133">Transmembrane helix</keyword>
<keyword evidence="4 5" id="KW-0472">Membrane</keyword>
<protein>
    <recommendedName>
        <fullName evidence="6">EamA domain-containing protein</fullName>
    </recommendedName>
</protein>
<feature type="transmembrane region" description="Helical" evidence="5">
    <location>
        <begin position="84"/>
        <end position="107"/>
    </location>
</feature>
<dbReference type="PANTHER" id="PTHR22911:SF6">
    <property type="entry name" value="SOLUTE CARRIER FAMILY 35 MEMBER G1"/>
    <property type="match status" value="1"/>
</dbReference>
<keyword evidence="2 5" id="KW-0812">Transmembrane</keyword>
<evidence type="ECO:0000256" key="1">
    <source>
        <dbReference type="ARBA" id="ARBA00004141"/>
    </source>
</evidence>
<dbReference type="OrthoDB" id="8300370at2759"/>
<dbReference type="EMBL" id="OC854666">
    <property type="protein sequence ID" value="CAD7619981.1"/>
    <property type="molecule type" value="Genomic_DNA"/>
</dbReference>
<dbReference type="AlphaFoldDB" id="A0A7R9PTE1"/>
<keyword evidence="8" id="KW-1185">Reference proteome</keyword>
<feature type="transmembrane region" description="Helical" evidence="5">
    <location>
        <begin position="256"/>
        <end position="276"/>
    </location>
</feature>
<dbReference type="GO" id="GO:0016020">
    <property type="term" value="C:membrane"/>
    <property type="evidence" value="ECO:0007669"/>
    <property type="project" value="UniProtKB-SubCell"/>
</dbReference>
<evidence type="ECO:0000256" key="4">
    <source>
        <dbReference type="ARBA" id="ARBA00023136"/>
    </source>
</evidence>
<organism evidence="7">
    <name type="scientific">Medioppia subpectinata</name>
    <dbReference type="NCBI Taxonomy" id="1979941"/>
    <lineage>
        <taxon>Eukaryota</taxon>
        <taxon>Metazoa</taxon>
        <taxon>Ecdysozoa</taxon>
        <taxon>Arthropoda</taxon>
        <taxon>Chelicerata</taxon>
        <taxon>Arachnida</taxon>
        <taxon>Acari</taxon>
        <taxon>Acariformes</taxon>
        <taxon>Sarcoptiformes</taxon>
        <taxon>Oribatida</taxon>
        <taxon>Brachypylina</taxon>
        <taxon>Oppioidea</taxon>
        <taxon>Oppiidae</taxon>
        <taxon>Medioppia</taxon>
    </lineage>
</organism>
<dbReference type="InterPro" id="IPR037185">
    <property type="entry name" value="EmrE-like"/>
</dbReference>
<dbReference type="EMBL" id="CAJPIZ010000091">
    <property type="protein sequence ID" value="CAG2100411.1"/>
    <property type="molecule type" value="Genomic_DNA"/>
</dbReference>
<evidence type="ECO:0000259" key="6">
    <source>
        <dbReference type="Pfam" id="PF00892"/>
    </source>
</evidence>
<proteinExistence type="predicted"/>
<evidence type="ECO:0000256" key="5">
    <source>
        <dbReference type="SAM" id="Phobius"/>
    </source>
</evidence>
<feature type="domain" description="EamA" evidence="6">
    <location>
        <begin position="89"/>
        <end position="186"/>
    </location>
</feature>
<dbReference type="PANTHER" id="PTHR22911">
    <property type="entry name" value="ACYL-MALONYL CONDENSING ENZYME-RELATED"/>
    <property type="match status" value="1"/>
</dbReference>
<feature type="transmembrane region" description="Helical" evidence="5">
    <location>
        <begin position="119"/>
        <end position="140"/>
    </location>
</feature>
<reference evidence="7" key="1">
    <citation type="submission" date="2020-11" db="EMBL/GenBank/DDBJ databases">
        <authorList>
            <person name="Tran Van P."/>
        </authorList>
    </citation>
    <scope>NUCLEOTIDE SEQUENCE</scope>
</reference>
<evidence type="ECO:0000256" key="3">
    <source>
        <dbReference type="ARBA" id="ARBA00022989"/>
    </source>
</evidence>
<feature type="domain" description="EamA" evidence="6">
    <location>
        <begin position="221"/>
        <end position="328"/>
    </location>
</feature>
<comment type="subcellular location">
    <subcellularLocation>
        <location evidence="1">Membrane</location>
        <topology evidence="1">Multi-pass membrane protein</topology>
    </subcellularLocation>
</comment>
<dbReference type="Gene3D" id="1.10.3730.20">
    <property type="match status" value="2"/>
</dbReference>
<dbReference type="InterPro" id="IPR000620">
    <property type="entry name" value="EamA_dom"/>
</dbReference>
<feature type="transmembrane region" description="Helical" evidence="5">
    <location>
        <begin position="313"/>
        <end position="332"/>
    </location>
</feature>